<proteinExistence type="predicted"/>
<reference evidence="4" key="2">
    <citation type="journal article" date="2021" name="PeerJ">
        <title>Extensive microbial diversity within the chicken gut microbiome revealed by metagenomics and culture.</title>
        <authorList>
            <person name="Gilroy R."/>
            <person name="Ravi A."/>
            <person name="Getino M."/>
            <person name="Pursley I."/>
            <person name="Horton D.L."/>
            <person name="Alikhan N.F."/>
            <person name="Baker D."/>
            <person name="Gharbi K."/>
            <person name="Hall N."/>
            <person name="Watson M."/>
            <person name="Adriaenssens E.M."/>
            <person name="Foster-Nyarko E."/>
            <person name="Jarju S."/>
            <person name="Secka A."/>
            <person name="Antonio M."/>
            <person name="Oren A."/>
            <person name="Chaudhuri R.R."/>
            <person name="La Ragione R."/>
            <person name="Hildebrand F."/>
            <person name="Pallen M.J."/>
        </authorList>
    </citation>
    <scope>NUCLEOTIDE SEQUENCE</scope>
    <source>
        <strain evidence="4">CHK195-11698</strain>
    </source>
</reference>
<evidence type="ECO:0000259" key="3">
    <source>
        <dbReference type="PROSITE" id="PS51186"/>
    </source>
</evidence>
<comment type="caution">
    <text evidence="4">The sequence shown here is derived from an EMBL/GenBank/DDBJ whole genome shotgun (WGS) entry which is preliminary data.</text>
</comment>
<dbReference type="Pfam" id="PF00583">
    <property type="entry name" value="Acetyltransf_1"/>
    <property type="match status" value="1"/>
</dbReference>
<evidence type="ECO:0000256" key="1">
    <source>
        <dbReference type="ARBA" id="ARBA00022679"/>
    </source>
</evidence>
<name>A0A9D1L1M6_9FIRM</name>
<dbReference type="PROSITE" id="PS51186">
    <property type="entry name" value="GNAT"/>
    <property type="match status" value="1"/>
</dbReference>
<dbReference type="GO" id="GO:0016747">
    <property type="term" value="F:acyltransferase activity, transferring groups other than amino-acyl groups"/>
    <property type="evidence" value="ECO:0007669"/>
    <property type="project" value="InterPro"/>
</dbReference>
<evidence type="ECO:0000313" key="5">
    <source>
        <dbReference type="Proteomes" id="UP000824175"/>
    </source>
</evidence>
<sequence>MALRAYDQTLQEETLTLISQFWQSHSQHLPDLQETKQDLAAWTSPGNQLYLVIHRACLIGFVHLGRRGSAIDWLEHLFILPAYQGRGLGSAVIQEVEDIVKTYSESLYIEAAARNTRAIALYHRLGYACLNTVTIRKDFKPADFTVLDEEKLYGLSFEIKRKKEA</sequence>
<dbReference type="PANTHER" id="PTHR43420">
    <property type="entry name" value="ACETYLTRANSFERASE"/>
    <property type="match status" value="1"/>
</dbReference>
<feature type="domain" description="N-acetyltransferase" evidence="3">
    <location>
        <begin position="1"/>
        <end position="153"/>
    </location>
</feature>
<protein>
    <submittedName>
        <fullName evidence="4">GNAT family N-acetyltransferase</fullName>
    </submittedName>
</protein>
<dbReference type="Proteomes" id="UP000824175">
    <property type="component" value="Unassembled WGS sequence"/>
</dbReference>
<dbReference type="SUPFAM" id="SSF55729">
    <property type="entry name" value="Acyl-CoA N-acyltransferases (Nat)"/>
    <property type="match status" value="1"/>
</dbReference>
<keyword evidence="2" id="KW-0012">Acyltransferase</keyword>
<dbReference type="InterPro" id="IPR050680">
    <property type="entry name" value="YpeA/RimI_acetyltransf"/>
</dbReference>
<dbReference type="Gene3D" id="3.40.630.30">
    <property type="match status" value="1"/>
</dbReference>
<dbReference type="CDD" id="cd04301">
    <property type="entry name" value="NAT_SF"/>
    <property type="match status" value="1"/>
</dbReference>
<dbReference type="InterPro" id="IPR016181">
    <property type="entry name" value="Acyl_CoA_acyltransferase"/>
</dbReference>
<keyword evidence="1" id="KW-0808">Transferase</keyword>
<gene>
    <name evidence="4" type="ORF">IAD15_09280</name>
</gene>
<dbReference type="AlphaFoldDB" id="A0A9D1L1M6"/>
<organism evidence="4 5">
    <name type="scientific">Candidatus Fimiplasma intestinipullorum</name>
    <dbReference type="NCBI Taxonomy" id="2840825"/>
    <lineage>
        <taxon>Bacteria</taxon>
        <taxon>Bacillati</taxon>
        <taxon>Bacillota</taxon>
        <taxon>Clostridia</taxon>
        <taxon>Eubacteriales</taxon>
        <taxon>Candidatus Fimiplasma</taxon>
    </lineage>
</organism>
<reference evidence="4" key="1">
    <citation type="submission" date="2020-10" db="EMBL/GenBank/DDBJ databases">
        <authorList>
            <person name="Gilroy R."/>
        </authorList>
    </citation>
    <scope>NUCLEOTIDE SEQUENCE</scope>
    <source>
        <strain evidence="4">CHK195-11698</strain>
    </source>
</reference>
<dbReference type="InterPro" id="IPR000182">
    <property type="entry name" value="GNAT_dom"/>
</dbReference>
<accession>A0A9D1L1M6</accession>
<evidence type="ECO:0000313" key="4">
    <source>
        <dbReference type="EMBL" id="HIU14246.1"/>
    </source>
</evidence>
<dbReference type="EMBL" id="DVMJ01000078">
    <property type="protein sequence ID" value="HIU14246.1"/>
    <property type="molecule type" value="Genomic_DNA"/>
</dbReference>
<evidence type="ECO:0000256" key="2">
    <source>
        <dbReference type="ARBA" id="ARBA00023315"/>
    </source>
</evidence>